<dbReference type="EMBL" id="CM040995">
    <property type="protein sequence ID" value="MCJ8745190.1"/>
    <property type="molecule type" value="Genomic_DNA"/>
</dbReference>
<dbReference type="Proteomes" id="UP000830395">
    <property type="component" value="Chromosome 21"/>
</dbReference>
<evidence type="ECO:0000313" key="1">
    <source>
        <dbReference type="EMBL" id="MCJ8745190.1"/>
    </source>
</evidence>
<organism evidence="1 2">
    <name type="scientific">Pangasius djambal</name>
    <dbReference type="NCBI Taxonomy" id="1691987"/>
    <lineage>
        <taxon>Eukaryota</taxon>
        <taxon>Metazoa</taxon>
        <taxon>Chordata</taxon>
        <taxon>Craniata</taxon>
        <taxon>Vertebrata</taxon>
        <taxon>Euteleostomi</taxon>
        <taxon>Actinopterygii</taxon>
        <taxon>Neopterygii</taxon>
        <taxon>Teleostei</taxon>
        <taxon>Ostariophysi</taxon>
        <taxon>Siluriformes</taxon>
        <taxon>Pangasiidae</taxon>
        <taxon>Pangasius</taxon>
    </lineage>
</organism>
<name>A0ACC5ZBZ8_9TELE</name>
<gene>
    <name evidence="1" type="ORF">PDJAM_G00127370</name>
</gene>
<keyword evidence="2" id="KW-1185">Reference proteome</keyword>
<comment type="caution">
    <text evidence="1">The sequence shown here is derived from an EMBL/GenBank/DDBJ whole genome shotgun (WGS) entry which is preliminary data.</text>
</comment>
<protein>
    <submittedName>
        <fullName evidence="1">Uncharacterized protein</fullName>
    </submittedName>
</protein>
<evidence type="ECO:0000313" key="2">
    <source>
        <dbReference type="Proteomes" id="UP000830395"/>
    </source>
</evidence>
<sequence>MSDEGKLFIGGLSFDTTEQSLEDAFSKYGVITNVHVARNRETNKSRGFGFVTFENPEDAKDAMEGMNGKSVDGRAIRVDEAGKGGGGRSGGGGYRGGSGGGRGGGYFRGGRGRDQQKWQHNYSFNPPQVAAVMAVVAAVMVMVIVVMVAVTVVMEATGVTVGATRVVVVVVVEATTETGVPVMETVEAPTETTMMDMLHTNKAQDPTLHWLCILKTCSSRICSFM</sequence>
<proteinExistence type="predicted"/>
<reference evidence="1" key="1">
    <citation type="submission" date="2020-02" db="EMBL/GenBank/DDBJ databases">
        <title>Genome sequencing of the panga catfish, Pangasius djambal.</title>
        <authorList>
            <person name="Wen M."/>
            <person name="Zahm M."/>
            <person name="Roques C."/>
            <person name="Cabau C."/>
            <person name="Klopp C."/>
            <person name="Donnadieu C."/>
            <person name="Jouanno E."/>
            <person name="Avarre J.-C."/>
            <person name="Campet M."/>
            <person name="Ha T."/>
            <person name="Dugue R."/>
            <person name="Lampietro C."/>
            <person name="Louis A."/>
            <person name="Herpin A."/>
            <person name="Echchiki A."/>
            <person name="Berthelot C."/>
            <person name="Parey E."/>
            <person name="Roest-Crollius H."/>
            <person name="Braasch I."/>
            <person name="Postlethwait J.H."/>
            <person name="Bobe J."/>
            <person name="Montfort J."/>
            <person name="Bouchez O."/>
            <person name="Begum T."/>
            <person name="Schartl M."/>
            <person name="Gustiano R."/>
            <person name="Guiguen Y."/>
        </authorList>
    </citation>
    <scope>NUCLEOTIDE SEQUENCE</scope>
    <source>
        <strain evidence="1">Pdj_M5554</strain>
    </source>
</reference>
<accession>A0ACC5ZBZ8</accession>